<feature type="transmembrane region" description="Helical" evidence="6">
    <location>
        <begin position="104"/>
        <end position="123"/>
    </location>
</feature>
<feature type="transmembrane region" description="Helical" evidence="6">
    <location>
        <begin position="416"/>
        <end position="436"/>
    </location>
</feature>
<name>A0A437JYA0_9BURK</name>
<comment type="caution">
    <text evidence="8">The sequence shown here is derived from an EMBL/GenBank/DDBJ whole genome shotgun (WGS) entry which is preliminary data.</text>
</comment>
<protein>
    <submittedName>
        <fullName evidence="8">O-antigen ligase family protein</fullName>
    </submittedName>
</protein>
<dbReference type="PANTHER" id="PTHR37422:SF13">
    <property type="entry name" value="LIPOPOLYSACCHARIDE BIOSYNTHESIS PROTEIN PA4999-RELATED"/>
    <property type="match status" value="1"/>
</dbReference>
<dbReference type="InterPro" id="IPR051533">
    <property type="entry name" value="WaaL-like"/>
</dbReference>
<dbReference type="EMBL" id="SACT01000002">
    <property type="protein sequence ID" value="RVT52654.1"/>
    <property type="molecule type" value="Genomic_DNA"/>
</dbReference>
<sequence>MPRIPSTCRRPAARPDRRLTQENGAFGPHFLFGFQPRHKGRMYRYVSPMALGAAVAYVLTVPVVLVGIGGWSGYDLARLLQWPVLLLATLASALSATPARTGSGLPGGLWLAIAAIGALAVALSPVPSMALREAALIGGLLALAGLVSRAGDWLEALLRVVLVAAGGYALLIAGLAITVTLAGDTVSRRDLFVGYDNHRFYSHVLTVAIPLALAARLTLTGRAWRRGADATLALLGLMLFATGGRGSMVALAGGTALVLIRLGRAAFWPAVRPLVLGLAVGLAGFVLLFVWAPANDPASSAALADYSASRLASDQARLPLWRHAVDMALASPWFGAGPMHFAQGPNAIAAHPHSLPLQIAAEWGLPMLVLVGLVIALVLRRIWQRLGTADGASGLGIALSIGAVAVLLDALVSGNFVVPMSQVWIAVLLGLFWAWLHPENRGSQASAEMAGRRWLSPGRLAAVVALLLQLWLGTQMLPEAARIGEHIKDARAAFPTERYQPRFWSHGRF</sequence>
<dbReference type="GO" id="GO:0016020">
    <property type="term" value="C:membrane"/>
    <property type="evidence" value="ECO:0007669"/>
    <property type="project" value="UniProtKB-SubCell"/>
</dbReference>
<feature type="transmembrane region" description="Helical" evidence="6">
    <location>
        <begin position="200"/>
        <end position="219"/>
    </location>
</feature>
<keyword evidence="2 6" id="KW-0812">Transmembrane</keyword>
<dbReference type="GO" id="GO:0016874">
    <property type="term" value="F:ligase activity"/>
    <property type="evidence" value="ECO:0007669"/>
    <property type="project" value="UniProtKB-KW"/>
</dbReference>
<evidence type="ECO:0000313" key="8">
    <source>
        <dbReference type="EMBL" id="RVT52654.1"/>
    </source>
</evidence>
<feature type="transmembrane region" description="Helical" evidence="6">
    <location>
        <begin position="363"/>
        <end position="379"/>
    </location>
</feature>
<dbReference type="Proteomes" id="UP000288178">
    <property type="component" value="Unassembled WGS sequence"/>
</dbReference>
<accession>A0A437JYA0</accession>
<dbReference type="PANTHER" id="PTHR37422">
    <property type="entry name" value="TEICHURONIC ACID BIOSYNTHESIS PROTEIN TUAE"/>
    <property type="match status" value="1"/>
</dbReference>
<evidence type="ECO:0000256" key="6">
    <source>
        <dbReference type="SAM" id="Phobius"/>
    </source>
</evidence>
<dbReference type="AlphaFoldDB" id="A0A437JYA0"/>
<evidence type="ECO:0000256" key="1">
    <source>
        <dbReference type="ARBA" id="ARBA00004141"/>
    </source>
</evidence>
<keyword evidence="9" id="KW-1185">Reference proteome</keyword>
<feature type="transmembrane region" description="Helical" evidence="6">
    <location>
        <begin position="160"/>
        <end position="180"/>
    </location>
</feature>
<feature type="region of interest" description="Disordered" evidence="5">
    <location>
        <begin position="1"/>
        <end position="22"/>
    </location>
</feature>
<evidence type="ECO:0000256" key="2">
    <source>
        <dbReference type="ARBA" id="ARBA00022692"/>
    </source>
</evidence>
<keyword evidence="3 6" id="KW-1133">Transmembrane helix</keyword>
<keyword evidence="8" id="KW-0436">Ligase</keyword>
<feature type="transmembrane region" description="Helical" evidence="6">
    <location>
        <begin position="129"/>
        <end position="148"/>
    </location>
</feature>
<evidence type="ECO:0000259" key="7">
    <source>
        <dbReference type="Pfam" id="PF04932"/>
    </source>
</evidence>
<feature type="transmembrane region" description="Helical" evidence="6">
    <location>
        <begin position="274"/>
        <end position="294"/>
    </location>
</feature>
<dbReference type="InterPro" id="IPR007016">
    <property type="entry name" value="O-antigen_ligase-rel_domated"/>
</dbReference>
<keyword evidence="4 6" id="KW-0472">Membrane</keyword>
<proteinExistence type="predicted"/>
<evidence type="ECO:0000313" key="9">
    <source>
        <dbReference type="Proteomes" id="UP000288178"/>
    </source>
</evidence>
<evidence type="ECO:0000256" key="3">
    <source>
        <dbReference type="ARBA" id="ARBA00022989"/>
    </source>
</evidence>
<feature type="transmembrane region" description="Helical" evidence="6">
    <location>
        <begin position="226"/>
        <end position="243"/>
    </location>
</feature>
<organism evidence="8 9">
    <name type="scientific">Rubrivivax albus</name>
    <dbReference type="NCBI Taxonomy" id="2499835"/>
    <lineage>
        <taxon>Bacteria</taxon>
        <taxon>Pseudomonadati</taxon>
        <taxon>Pseudomonadota</taxon>
        <taxon>Betaproteobacteria</taxon>
        <taxon>Burkholderiales</taxon>
        <taxon>Sphaerotilaceae</taxon>
        <taxon>Rubrivivax</taxon>
    </lineage>
</organism>
<reference evidence="8 9" key="1">
    <citation type="submission" date="2019-01" db="EMBL/GenBank/DDBJ databases">
        <authorList>
            <person name="Chen W.-M."/>
        </authorList>
    </citation>
    <scope>NUCLEOTIDE SEQUENCE [LARGE SCALE GENOMIC DNA]</scope>
    <source>
        <strain evidence="8 9">ICH-3</strain>
    </source>
</reference>
<dbReference type="Pfam" id="PF04932">
    <property type="entry name" value="Wzy_C"/>
    <property type="match status" value="1"/>
</dbReference>
<feature type="domain" description="O-antigen ligase-related" evidence="7">
    <location>
        <begin position="231"/>
        <end position="370"/>
    </location>
</feature>
<feature type="transmembrane region" description="Helical" evidence="6">
    <location>
        <begin position="45"/>
        <end position="68"/>
    </location>
</feature>
<evidence type="ECO:0000256" key="5">
    <source>
        <dbReference type="SAM" id="MobiDB-lite"/>
    </source>
</evidence>
<feature type="transmembrane region" description="Helical" evidence="6">
    <location>
        <begin position="391"/>
        <end position="410"/>
    </location>
</feature>
<comment type="subcellular location">
    <subcellularLocation>
        <location evidence="1">Membrane</location>
        <topology evidence="1">Multi-pass membrane protein</topology>
    </subcellularLocation>
</comment>
<feature type="transmembrane region" description="Helical" evidence="6">
    <location>
        <begin position="80"/>
        <end position="97"/>
    </location>
</feature>
<evidence type="ECO:0000256" key="4">
    <source>
        <dbReference type="ARBA" id="ARBA00023136"/>
    </source>
</evidence>
<gene>
    <name evidence="8" type="ORF">ENE75_09535</name>
</gene>